<dbReference type="Proteomes" id="UP000786185">
    <property type="component" value="Unassembled WGS sequence"/>
</dbReference>
<dbReference type="PANTHER" id="PTHR43883:SF1">
    <property type="entry name" value="GLUCONOKINASE"/>
    <property type="match status" value="1"/>
</dbReference>
<dbReference type="AlphaFoldDB" id="A0AAW4B510"/>
<dbReference type="InterPro" id="IPR052732">
    <property type="entry name" value="Cell-binding_unc_protein"/>
</dbReference>
<dbReference type="EMBL" id="SCLC01000001">
    <property type="protein sequence ID" value="MBF4433417.1"/>
    <property type="molecule type" value="Genomic_DNA"/>
</dbReference>
<gene>
    <name evidence="2" type="ORF">ERJ77_02675</name>
</gene>
<dbReference type="InterPro" id="IPR021122">
    <property type="entry name" value="RNA_ligase_dom_REL/Rnl2"/>
</dbReference>
<feature type="domain" description="RNA ligase" evidence="1">
    <location>
        <begin position="40"/>
        <end position="201"/>
    </location>
</feature>
<dbReference type="PANTHER" id="PTHR43883">
    <property type="entry name" value="SLR0207 PROTEIN"/>
    <property type="match status" value="1"/>
</dbReference>
<dbReference type="Pfam" id="PF09414">
    <property type="entry name" value="RNA_ligase"/>
    <property type="match status" value="1"/>
</dbReference>
<evidence type="ECO:0000259" key="1">
    <source>
        <dbReference type="Pfam" id="PF09414"/>
    </source>
</evidence>
<accession>A0AAW4B510</accession>
<organism evidence="2 3">
    <name type="scientific">Vibrio anguillarum</name>
    <name type="common">Listonella anguillarum</name>
    <dbReference type="NCBI Taxonomy" id="55601"/>
    <lineage>
        <taxon>Bacteria</taxon>
        <taxon>Pseudomonadati</taxon>
        <taxon>Pseudomonadota</taxon>
        <taxon>Gammaproteobacteria</taxon>
        <taxon>Vibrionales</taxon>
        <taxon>Vibrionaceae</taxon>
        <taxon>Vibrio</taxon>
    </lineage>
</organism>
<proteinExistence type="predicted"/>
<evidence type="ECO:0000313" key="2">
    <source>
        <dbReference type="EMBL" id="MBF4433417.1"/>
    </source>
</evidence>
<evidence type="ECO:0000313" key="3">
    <source>
        <dbReference type="Proteomes" id="UP000786185"/>
    </source>
</evidence>
<protein>
    <recommendedName>
        <fullName evidence="1">RNA ligase domain-containing protein</fullName>
    </recommendedName>
</protein>
<name>A0AAW4B510_VIBAN</name>
<reference evidence="2" key="1">
    <citation type="journal article" date="2021" name="PeerJ">
        <title>Analysis of 44 Vibrio anguillarum genomes reveals high genetic diversity.</title>
        <authorList>
            <person name="Hansen M.J."/>
            <person name="Dalsgaard I."/>
        </authorList>
    </citation>
    <scope>NUCLEOTIDE SEQUENCE</scope>
    <source>
        <strain evidence="2">850617-1/1</strain>
    </source>
</reference>
<comment type="caution">
    <text evidence="2">The sequence shown here is derived from an EMBL/GenBank/DDBJ whole genome shotgun (WGS) entry which is preliminary data.</text>
</comment>
<dbReference type="Gene3D" id="3.30.470.30">
    <property type="entry name" value="DNA ligase/mRNA capping enzyme"/>
    <property type="match status" value="1"/>
</dbReference>
<sequence length="226" mass="26416">MDDEFFRFPHTPHIAWLGDREPRGDKLLPPLEVESFLSSELVVEEKVDGANVGLSIDQYGKLRAQNRGAWIDKGVGGQFKHLWKWIKQYEYQLKLALDSDLILFGEWCYAEHSIGYEKLPNWFIGFDLYSRSESKFYSVKRRNEVLATVGIPIVSPLNQGRFSLKDLKLMLDQPSYYGANKIEGIYLRKDKGNWLEKRAKLVRADFTQIIDEHWSRKSLIPNKIQY</sequence>
<dbReference type="SUPFAM" id="SSF56091">
    <property type="entry name" value="DNA ligase/mRNA capping enzyme, catalytic domain"/>
    <property type="match status" value="1"/>
</dbReference>